<reference evidence="5 6" key="1">
    <citation type="submission" date="2020-08" db="EMBL/GenBank/DDBJ databases">
        <title>Genomic Encyclopedia of Type Strains, Phase IV (KMG-IV): sequencing the most valuable type-strain genomes for metagenomic binning, comparative biology and taxonomic classification.</title>
        <authorList>
            <person name="Goeker M."/>
        </authorList>
    </citation>
    <scope>NUCLEOTIDE SEQUENCE [LARGE SCALE GENOMIC DNA]</scope>
    <source>
        <strain evidence="5 6">DSM 22359</strain>
    </source>
</reference>
<keyword evidence="1" id="KW-0285">Flavoprotein</keyword>
<dbReference type="InterPro" id="IPR051312">
    <property type="entry name" value="Diverse_Substr_Oxidored"/>
</dbReference>
<gene>
    <name evidence="5" type="ORF">HNR38_001625</name>
</gene>
<dbReference type="InterPro" id="IPR016169">
    <property type="entry name" value="FAD-bd_PCMH_sub2"/>
</dbReference>
<comment type="caution">
    <text evidence="5">The sequence shown here is derived from an EMBL/GenBank/DDBJ whole genome shotgun (WGS) entry which is preliminary data.</text>
</comment>
<protein>
    <submittedName>
        <fullName evidence="5">Carbon-monoxide dehydrogenase medium subunit</fullName>
        <ecNumber evidence="5">1.2.7.4</ecNumber>
    </submittedName>
</protein>
<evidence type="ECO:0000259" key="4">
    <source>
        <dbReference type="PROSITE" id="PS51387"/>
    </source>
</evidence>
<name>A0A840U7N6_9GAMM</name>
<keyword evidence="3 5" id="KW-0560">Oxidoreductase</keyword>
<dbReference type="PROSITE" id="PS51387">
    <property type="entry name" value="FAD_PCMH"/>
    <property type="match status" value="1"/>
</dbReference>
<evidence type="ECO:0000256" key="1">
    <source>
        <dbReference type="ARBA" id="ARBA00022630"/>
    </source>
</evidence>
<dbReference type="InterPro" id="IPR036318">
    <property type="entry name" value="FAD-bd_PCMH-like_sf"/>
</dbReference>
<evidence type="ECO:0000256" key="2">
    <source>
        <dbReference type="ARBA" id="ARBA00022827"/>
    </source>
</evidence>
<dbReference type="PANTHER" id="PTHR42659:SF2">
    <property type="entry name" value="XANTHINE DEHYDROGENASE SUBUNIT C-RELATED"/>
    <property type="match status" value="1"/>
</dbReference>
<dbReference type="PANTHER" id="PTHR42659">
    <property type="entry name" value="XANTHINE DEHYDROGENASE SUBUNIT C-RELATED"/>
    <property type="match status" value="1"/>
</dbReference>
<dbReference type="EMBL" id="JACHFE010000003">
    <property type="protein sequence ID" value="MBB5321139.1"/>
    <property type="molecule type" value="Genomic_DNA"/>
</dbReference>
<feature type="domain" description="FAD-binding PCMH-type" evidence="4">
    <location>
        <begin position="6"/>
        <end position="173"/>
    </location>
</feature>
<proteinExistence type="predicted"/>
<keyword evidence="2" id="KW-0274">FAD</keyword>
<dbReference type="InterPro" id="IPR002346">
    <property type="entry name" value="Mopterin_DH_FAD-bd"/>
</dbReference>
<dbReference type="RefSeq" id="WP_183701920.1">
    <property type="nucleotide sequence ID" value="NZ_JACHFE010000003.1"/>
</dbReference>
<dbReference type="Gene3D" id="3.30.465.10">
    <property type="match status" value="1"/>
</dbReference>
<organism evidence="5 6">
    <name type="scientific">Marinobacter oulmenensis</name>
    <dbReference type="NCBI Taxonomy" id="643747"/>
    <lineage>
        <taxon>Bacteria</taxon>
        <taxon>Pseudomonadati</taxon>
        <taxon>Pseudomonadota</taxon>
        <taxon>Gammaproteobacteria</taxon>
        <taxon>Pseudomonadales</taxon>
        <taxon>Marinobacteraceae</taxon>
        <taxon>Marinobacter</taxon>
    </lineage>
</organism>
<evidence type="ECO:0000313" key="6">
    <source>
        <dbReference type="Proteomes" id="UP000591735"/>
    </source>
</evidence>
<dbReference type="EC" id="1.2.7.4" evidence="5"/>
<sequence length="256" mass="27818">MQADPTQRDQIRVLRPATPREAVALAKTTGAPYIAGGSGLQPVWERNGSWPRQIVALNPGWPGFRGIEETGQGLRVGALTTLGELAQHPLIHRYLPCLPEFMDQVAGPGVRHLGTVGGNLCAGGDLSALFLALDAQVHRLSDDDPQEQCQPLEDYSAGDGTLMTALSIPDSRQWRIGLEKLGYRERFSPPRATVACVHDGQTMRRAVCGEGGPARLRSSETDQDTELTAGGWQDPALRLAIQRMLAFLQEDIARDH</sequence>
<dbReference type="GO" id="GO:0071949">
    <property type="term" value="F:FAD binding"/>
    <property type="evidence" value="ECO:0007669"/>
    <property type="project" value="InterPro"/>
</dbReference>
<dbReference type="Proteomes" id="UP000591735">
    <property type="component" value="Unassembled WGS sequence"/>
</dbReference>
<evidence type="ECO:0000256" key="3">
    <source>
        <dbReference type="ARBA" id="ARBA00023002"/>
    </source>
</evidence>
<keyword evidence="6" id="KW-1185">Reference proteome</keyword>
<dbReference type="AlphaFoldDB" id="A0A840U7N6"/>
<evidence type="ECO:0000313" key="5">
    <source>
        <dbReference type="EMBL" id="MBB5321139.1"/>
    </source>
</evidence>
<dbReference type="Pfam" id="PF00941">
    <property type="entry name" value="FAD_binding_5"/>
    <property type="match status" value="1"/>
</dbReference>
<accession>A0A840U7N6</accession>
<dbReference type="InterPro" id="IPR016166">
    <property type="entry name" value="FAD-bd_PCMH"/>
</dbReference>
<dbReference type="GO" id="GO:0043885">
    <property type="term" value="F:anaerobic carbon-monoxide dehydrogenase activity"/>
    <property type="evidence" value="ECO:0007669"/>
    <property type="project" value="UniProtKB-EC"/>
</dbReference>
<dbReference type="SUPFAM" id="SSF56176">
    <property type="entry name" value="FAD-binding/transporter-associated domain-like"/>
    <property type="match status" value="1"/>
</dbReference>